<dbReference type="CDD" id="cd08900">
    <property type="entry name" value="SRPBCC_CalC_Aha1-like_7"/>
    <property type="match status" value="1"/>
</dbReference>
<feature type="domain" description="Activator of Hsp90 ATPase homologue 1/2-like C-terminal" evidence="2">
    <location>
        <begin position="19"/>
        <end position="145"/>
    </location>
</feature>
<dbReference type="EMBL" id="JAPEVI010000003">
    <property type="protein sequence ID" value="MCX2721794.1"/>
    <property type="molecule type" value="Genomic_DNA"/>
</dbReference>
<dbReference type="InterPro" id="IPR023393">
    <property type="entry name" value="START-like_dom_sf"/>
</dbReference>
<evidence type="ECO:0000313" key="3">
    <source>
        <dbReference type="EMBL" id="MCX2721794.1"/>
    </source>
</evidence>
<evidence type="ECO:0000313" key="4">
    <source>
        <dbReference type="Proteomes" id="UP001300261"/>
    </source>
</evidence>
<comment type="caution">
    <text evidence="3">The sequence shown here is derived from an EMBL/GenBank/DDBJ whole genome shotgun (WGS) entry which is preliminary data.</text>
</comment>
<dbReference type="Proteomes" id="UP001300261">
    <property type="component" value="Unassembled WGS sequence"/>
</dbReference>
<dbReference type="RefSeq" id="WP_265961501.1">
    <property type="nucleotide sequence ID" value="NZ_JAPEVI010000003.1"/>
</dbReference>
<sequence length="151" mass="17464">MRSVDHTSFVIHRMLNGEPARCFRAFSQAEAKRQWFSCDERMETAEYSLDCRPGGSEINRVRLLGGEDHLYLAHYFDVVPDHRILFGYSMHVGDRRLSASLVTITFQPRGEKTLMTYTEQVAMLDGLQEVEERIRGTELGLDNLERKLPQL</sequence>
<keyword evidence="4" id="KW-1185">Reference proteome</keyword>
<dbReference type="InterPro" id="IPR013538">
    <property type="entry name" value="ASHA1/2-like_C"/>
</dbReference>
<accession>A0ABT3QXX5</accession>
<organism evidence="3 4">
    <name type="scientific">Roseibium salinum</name>
    <dbReference type="NCBI Taxonomy" id="1604349"/>
    <lineage>
        <taxon>Bacteria</taxon>
        <taxon>Pseudomonadati</taxon>
        <taxon>Pseudomonadota</taxon>
        <taxon>Alphaproteobacteria</taxon>
        <taxon>Hyphomicrobiales</taxon>
        <taxon>Stappiaceae</taxon>
        <taxon>Roseibium</taxon>
    </lineage>
</organism>
<name>A0ABT3QXX5_9HYPH</name>
<protein>
    <submittedName>
        <fullName evidence="3">SRPBCC family protein</fullName>
    </submittedName>
</protein>
<reference evidence="3 4" key="1">
    <citation type="journal article" date="2016" name="Int. J. Syst. Evol. Microbiol.">
        <title>Labrenzia salina sp. nov., isolated from the rhizosphere of the halophyte Arthrocnemum macrostachyum.</title>
        <authorList>
            <person name="Camacho M."/>
            <person name="Redondo-Gomez S."/>
            <person name="Rodriguez-Llorente I."/>
            <person name="Rohde M."/>
            <person name="Sproer C."/>
            <person name="Schumann P."/>
            <person name="Klenk H.P."/>
            <person name="Montero-Calasanz M.D.C."/>
        </authorList>
    </citation>
    <scope>NUCLEOTIDE SEQUENCE [LARGE SCALE GENOMIC DNA]</scope>
    <source>
        <strain evidence="3 4">DSM 29163</strain>
    </source>
</reference>
<gene>
    <name evidence="3" type="ORF">ON753_05150</name>
</gene>
<evidence type="ECO:0000259" key="2">
    <source>
        <dbReference type="Pfam" id="PF08327"/>
    </source>
</evidence>
<dbReference type="SUPFAM" id="SSF55961">
    <property type="entry name" value="Bet v1-like"/>
    <property type="match status" value="1"/>
</dbReference>
<proteinExistence type="inferred from homology"/>
<dbReference type="Gene3D" id="3.30.530.20">
    <property type="match status" value="1"/>
</dbReference>
<comment type="similarity">
    <text evidence="1">Belongs to the AHA1 family.</text>
</comment>
<dbReference type="Pfam" id="PF08327">
    <property type="entry name" value="AHSA1"/>
    <property type="match status" value="1"/>
</dbReference>
<evidence type="ECO:0000256" key="1">
    <source>
        <dbReference type="ARBA" id="ARBA00006817"/>
    </source>
</evidence>